<evidence type="ECO:0000313" key="6">
    <source>
        <dbReference type="Proteomes" id="UP001443914"/>
    </source>
</evidence>
<dbReference type="AlphaFoldDB" id="A0AAW1GYA6"/>
<feature type="domain" description="Bifunctional inhibitor/plant lipid transfer protein/seed storage helical" evidence="4">
    <location>
        <begin position="14"/>
        <end position="93"/>
    </location>
</feature>
<proteinExistence type="predicted"/>
<evidence type="ECO:0000256" key="1">
    <source>
        <dbReference type="ARBA" id="ARBA00022448"/>
    </source>
</evidence>
<evidence type="ECO:0000313" key="5">
    <source>
        <dbReference type="EMBL" id="KAK9668812.1"/>
    </source>
</evidence>
<protein>
    <recommendedName>
        <fullName evidence="4">Bifunctional inhibitor/plant lipid transfer protein/seed storage helical domain-containing protein</fullName>
    </recommendedName>
</protein>
<keyword evidence="1" id="KW-0813">Transport</keyword>
<accession>A0AAW1GYA6</accession>
<dbReference type="Pfam" id="PF14368">
    <property type="entry name" value="LTP_2"/>
    <property type="match status" value="1"/>
</dbReference>
<dbReference type="Proteomes" id="UP001443914">
    <property type="component" value="Unassembled WGS sequence"/>
</dbReference>
<name>A0AAW1GYA6_SAPOF</name>
<dbReference type="InterPro" id="IPR033872">
    <property type="entry name" value="nsLTP2"/>
</dbReference>
<dbReference type="PANTHER" id="PTHR33214">
    <property type="entry name" value="BIFUNCTIONAL INHIBITOR/LIPID-TRANSFER PROTEIN/SEED STORAGE 2S ALBUMIN SUPERFAMILY PROTEIN"/>
    <property type="match status" value="1"/>
</dbReference>
<organism evidence="5 6">
    <name type="scientific">Saponaria officinalis</name>
    <name type="common">Common soapwort</name>
    <name type="synonym">Lychnis saponaria</name>
    <dbReference type="NCBI Taxonomy" id="3572"/>
    <lineage>
        <taxon>Eukaryota</taxon>
        <taxon>Viridiplantae</taxon>
        <taxon>Streptophyta</taxon>
        <taxon>Embryophyta</taxon>
        <taxon>Tracheophyta</taxon>
        <taxon>Spermatophyta</taxon>
        <taxon>Magnoliopsida</taxon>
        <taxon>eudicotyledons</taxon>
        <taxon>Gunneridae</taxon>
        <taxon>Pentapetalae</taxon>
        <taxon>Caryophyllales</taxon>
        <taxon>Caryophyllaceae</taxon>
        <taxon>Caryophylleae</taxon>
        <taxon>Saponaria</taxon>
    </lineage>
</organism>
<keyword evidence="2" id="KW-0446">Lipid-binding</keyword>
<feature type="chain" id="PRO_5043676794" description="Bifunctional inhibitor/plant lipid transfer protein/seed storage helical domain-containing protein" evidence="3">
    <location>
        <begin position="27"/>
        <end position="96"/>
    </location>
</feature>
<dbReference type="PANTHER" id="PTHR33214:SF69">
    <property type="entry name" value="BIFUNCTIONAL INHIBITOR_LIPID-TRANSFER PROTEIN_SEED STORAGE 2S ALBUMIN SUPERFAMILY PROTEIN"/>
    <property type="match status" value="1"/>
</dbReference>
<gene>
    <name evidence="5" type="ORF">RND81_13G088600</name>
</gene>
<feature type="signal peptide" evidence="3">
    <location>
        <begin position="1"/>
        <end position="26"/>
    </location>
</feature>
<evidence type="ECO:0000256" key="3">
    <source>
        <dbReference type="SAM" id="SignalP"/>
    </source>
</evidence>
<dbReference type="Gene3D" id="1.10.110.10">
    <property type="entry name" value="Plant lipid-transfer and hydrophobic proteins"/>
    <property type="match status" value="1"/>
</dbReference>
<comment type="caution">
    <text evidence="5">The sequence shown here is derived from an EMBL/GenBank/DDBJ whole genome shotgun (WGS) entry which is preliminary data.</text>
</comment>
<dbReference type="InterPro" id="IPR036312">
    <property type="entry name" value="Bifun_inhib/LTP/seed_sf"/>
</dbReference>
<evidence type="ECO:0000259" key="4">
    <source>
        <dbReference type="Pfam" id="PF14368"/>
    </source>
</evidence>
<keyword evidence="3" id="KW-0732">Signal</keyword>
<dbReference type="GO" id="GO:0008289">
    <property type="term" value="F:lipid binding"/>
    <property type="evidence" value="ECO:0007669"/>
    <property type="project" value="UniProtKB-KW"/>
</dbReference>
<reference evidence="5" key="1">
    <citation type="submission" date="2024-03" db="EMBL/GenBank/DDBJ databases">
        <title>WGS assembly of Saponaria officinalis var. Norfolk2.</title>
        <authorList>
            <person name="Jenkins J."/>
            <person name="Shu S."/>
            <person name="Grimwood J."/>
            <person name="Barry K."/>
            <person name="Goodstein D."/>
            <person name="Schmutz J."/>
            <person name="Leebens-Mack J."/>
            <person name="Osbourn A."/>
        </authorList>
    </citation>
    <scope>NUCLEOTIDE SEQUENCE [LARGE SCALE GENOMIC DNA]</scope>
    <source>
        <strain evidence="5">JIC</strain>
    </source>
</reference>
<sequence length="96" mass="10859">MRSLYIQTVAFVVVAVLVAELQPLFATNCDTNEIEKACMTAYMFPTEPSSSCCDKIRQRKSCYCGYMANPKYKKFITSSKGMKIAEECGVRKPKCY</sequence>
<evidence type="ECO:0000256" key="2">
    <source>
        <dbReference type="ARBA" id="ARBA00023121"/>
    </source>
</evidence>
<dbReference type="GO" id="GO:0006869">
    <property type="term" value="P:lipid transport"/>
    <property type="evidence" value="ECO:0007669"/>
    <property type="project" value="InterPro"/>
</dbReference>
<keyword evidence="6" id="KW-1185">Reference proteome</keyword>
<dbReference type="EMBL" id="JBDFQZ010000013">
    <property type="protein sequence ID" value="KAK9668812.1"/>
    <property type="molecule type" value="Genomic_DNA"/>
</dbReference>
<dbReference type="InterPro" id="IPR016140">
    <property type="entry name" value="Bifunc_inhib/LTP/seed_store"/>
</dbReference>
<dbReference type="SUPFAM" id="SSF47699">
    <property type="entry name" value="Bifunctional inhibitor/lipid-transfer protein/seed storage 2S albumin"/>
    <property type="match status" value="1"/>
</dbReference>